<name>A0A7Z0E1G2_RHILE</name>
<accession>A0A7Z0E1G2</accession>
<dbReference type="EMBL" id="JACIIJ010000001">
    <property type="protein sequence ID" value="MBB6219868.1"/>
    <property type="molecule type" value="Genomic_DNA"/>
</dbReference>
<organism evidence="2 4">
    <name type="scientific">Rhizobium leguminosarum</name>
    <dbReference type="NCBI Taxonomy" id="384"/>
    <lineage>
        <taxon>Bacteria</taxon>
        <taxon>Pseudomonadati</taxon>
        <taxon>Pseudomonadota</taxon>
        <taxon>Alphaproteobacteria</taxon>
        <taxon>Hyphomicrobiales</taxon>
        <taxon>Rhizobiaceae</taxon>
        <taxon>Rhizobium/Agrobacterium group</taxon>
        <taxon>Rhizobium</taxon>
    </lineage>
</organism>
<evidence type="ECO:0000313" key="2">
    <source>
        <dbReference type="EMBL" id="NYJ13316.1"/>
    </source>
</evidence>
<dbReference type="Proteomes" id="UP000535276">
    <property type="component" value="Unassembled WGS sequence"/>
</dbReference>
<evidence type="ECO:0000313" key="3">
    <source>
        <dbReference type="Proteomes" id="UP000517187"/>
    </source>
</evidence>
<comment type="caution">
    <text evidence="2">The sequence shown here is derived from an EMBL/GenBank/DDBJ whole genome shotgun (WGS) entry which is preliminary data.</text>
</comment>
<reference evidence="2 4" key="1">
    <citation type="submission" date="2020-07" db="EMBL/GenBank/DDBJ databases">
        <title>Genomic Encyclopedia of Type Strains, Phase IV (KMG-V): Genome sequencing to study the core and pangenomes of soil and plant-associated prokaryotes.</title>
        <authorList>
            <person name="Whitman W."/>
        </authorList>
    </citation>
    <scope>NUCLEOTIDE SEQUENCE [LARGE SCALE GENOMIC DNA]</scope>
    <source>
        <strain evidence="1 3">SEMIA 4011</strain>
        <strain evidence="2 4">SEMIA 4052</strain>
    </source>
</reference>
<dbReference type="Proteomes" id="UP000517187">
    <property type="component" value="Unassembled WGS sequence"/>
</dbReference>
<gene>
    <name evidence="1" type="ORF">GGE66_000812</name>
    <name evidence="2" type="ORF">GGI64_004397</name>
</gene>
<protein>
    <submittedName>
        <fullName evidence="2">Uncharacterized protein</fullName>
    </submittedName>
</protein>
<dbReference type="AlphaFoldDB" id="A0A7Z0E1G2"/>
<dbReference type="EMBL" id="JACBZV010000007">
    <property type="protein sequence ID" value="NYJ13316.1"/>
    <property type="molecule type" value="Genomic_DNA"/>
</dbReference>
<sequence>MLTCLLSATEPAESHPPAVIAFCKNVKRPSYCIVAPPCSNAAFRQGRHGRRRTPSRNYFTSPQALNFGGRVLAFRGIRQIGIRMNVQETNVS</sequence>
<evidence type="ECO:0000313" key="1">
    <source>
        <dbReference type="EMBL" id="MBB6219868.1"/>
    </source>
</evidence>
<proteinExistence type="predicted"/>
<evidence type="ECO:0000313" key="4">
    <source>
        <dbReference type="Proteomes" id="UP000535276"/>
    </source>
</evidence>